<dbReference type="SUPFAM" id="SSF81901">
    <property type="entry name" value="HCP-like"/>
    <property type="match status" value="2"/>
</dbReference>
<gene>
    <name evidence="4" type="ORF">BGZ97_003500</name>
</gene>
<dbReference type="Proteomes" id="UP000823405">
    <property type="component" value="Unassembled WGS sequence"/>
</dbReference>
<comment type="caution">
    <text evidence="4">The sequence shown here is derived from an EMBL/GenBank/DDBJ whole genome shotgun (WGS) entry which is preliminary data.</text>
</comment>
<dbReference type="Gene3D" id="1.25.40.10">
    <property type="entry name" value="Tetratricopeptide repeat domain"/>
    <property type="match status" value="2"/>
</dbReference>
<keyword evidence="2" id="KW-0175">Coiled coil</keyword>
<accession>A0A9P6UHN8</accession>
<dbReference type="SMART" id="SM00671">
    <property type="entry name" value="SEL1"/>
    <property type="match status" value="5"/>
</dbReference>
<evidence type="ECO:0000256" key="2">
    <source>
        <dbReference type="SAM" id="Coils"/>
    </source>
</evidence>
<protein>
    <recommendedName>
        <fullName evidence="6">HCP-like protein</fullName>
    </recommendedName>
</protein>
<evidence type="ECO:0000256" key="3">
    <source>
        <dbReference type="SAM" id="MobiDB-lite"/>
    </source>
</evidence>
<evidence type="ECO:0000256" key="1">
    <source>
        <dbReference type="ARBA" id="ARBA00038101"/>
    </source>
</evidence>
<feature type="region of interest" description="Disordered" evidence="3">
    <location>
        <begin position="301"/>
        <end position="329"/>
    </location>
</feature>
<dbReference type="Pfam" id="PF08238">
    <property type="entry name" value="Sel1"/>
    <property type="match status" value="5"/>
</dbReference>
<reference evidence="4" key="1">
    <citation type="journal article" date="2020" name="Fungal Divers.">
        <title>Resolving the Mortierellaceae phylogeny through synthesis of multi-gene phylogenetics and phylogenomics.</title>
        <authorList>
            <person name="Vandepol N."/>
            <person name="Liber J."/>
            <person name="Desiro A."/>
            <person name="Na H."/>
            <person name="Kennedy M."/>
            <person name="Barry K."/>
            <person name="Grigoriev I.V."/>
            <person name="Miller A.N."/>
            <person name="O'Donnell K."/>
            <person name="Stajich J.E."/>
            <person name="Bonito G."/>
        </authorList>
    </citation>
    <scope>NUCLEOTIDE SEQUENCE</scope>
    <source>
        <strain evidence="4">NVP60</strain>
    </source>
</reference>
<dbReference type="InterPro" id="IPR006597">
    <property type="entry name" value="Sel1-like"/>
</dbReference>
<sequence length="510" mass="57155">MEHDEVPEEPVQAFRPANKNNLFPTTPAAIAHVAIHNDPSNGKQIILWDDILHGFKDASHARQGTKIIPFLKGSDFKKKKARALQRNSQLHWSVIWLLYVKVTAKATKVSHGHAQLSVGDLFQQGEGVKQDTSRAFEWYLKAASEGNAIAKRKISRLVFTRPSRPPAAPEVIPGSPIVIAPVEPVVAFPEDTYADTPTEVLAEALAEAPTNPVVEAMVMTQESYGKKEIVETPENDTQTSTSFWNEPVFHYPKIVPVESMKPHYSGKVLVESTKPASTFDYSGPAFWELPTCRYSEQAFDGSETTDSADTARHHRTQDTPIHRRQHRQITPTLANARYGDITAQVKLGDMHLEMCEAQQDDAAMYWYLKAALFGYADGQYRVGVMFLEDRSVQQSYTRAMEWWCLKAANQGKADGQVLVGYMYEHGYDVIKNYARAMDWYCKAAAQGAPEAQSNIGAMYEKGLGVPKSYSKAMEWYRKAADQGNEIAQANLAQVEKKRNLTRSKLKRLLS</sequence>
<dbReference type="InterPro" id="IPR050767">
    <property type="entry name" value="Sel1_AlgK"/>
</dbReference>
<dbReference type="InterPro" id="IPR011990">
    <property type="entry name" value="TPR-like_helical_dom_sf"/>
</dbReference>
<evidence type="ECO:0000313" key="5">
    <source>
        <dbReference type="Proteomes" id="UP000823405"/>
    </source>
</evidence>
<dbReference type="EMBL" id="JAAAIN010001828">
    <property type="protein sequence ID" value="KAG0299867.1"/>
    <property type="molecule type" value="Genomic_DNA"/>
</dbReference>
<dbReference type="AlphaFoldDB" id="A0A9P6UHN8"/>
<dbReference type="OrthoDB" id="2443760at2759"/>
<feature type="coiled-coil region" evidence="2">
    <location>
        <begin position="477"/>
        <end position="504"/>
    </location>
</feature>
<name>A0A9P6UHN8_9FUNG</name>
<evidence type="ECO:0000313" key="4">
    <source>
        <dbReference type="EMBL" id="KAG0299867.1"/>
    </source>
</evidence>
<keyword evidence="5" id="KW-1185">Reference proteome</keyword>
<dbReference type="PANTHER" id="PTHR11102">
    <property type="entry name" value="SEL-1-LIKE PROTEIN"/>
    <property type="match status" value="1"/>
</dbReference>
<proteinExistence type="inferred from homology"/>
<evidence type="ECO:0008006" key="6">
    <source>
        <dbReference type="Google" id="ProtNLM"/>
    </source>
</evidence>
<organism evidence="4 5">
    <name type="scientific">Linnemannia gamsii</name>
    <dbReference type="NCBI Taxonomy" id="64522"/>
    <lineage>
        <taxon>Eukaryota</taxon>
        <taxon>Fungi</taxon>
        <taxon>Fungi incertae sedis</taxon>
        <taxon>Mucoromycota</taxon>
        <taxon>Mortierellomycotina</taxon>
        <taxon>Mortierellomycetes</taxon>
        <taxon>Mortierellales</taxon>
        <taxon>Mortierellaceae</taxon>
        <taxon>Linnemannia</taxon>
    </lineage>
</organism>
<dbReference type="PANTHER" id="PTHR11102:SF160">
    <property type="entry name" value="ERAD-ASSOCIATED E3 UBIQUITIN-PROTEIN LIGASE COMPONENT HRD3"/>
    <property type="match status" value="1"/>
</dbReference>
<comment type="similarity">
    <text evidence="1">Belongs to the sel-1 family.</text>
</comment>